<dbReference type="WBParaSite" id="EVEC_0000502301-mRNA-1">
    <property type="protein sequence ID" value="EVEC_0000502301-mRNA-1"/>
    <property type="gene ID" value="EVEC_0000502301"/>
</dbReference>
<name>A0A0N4V4H0_ENTVE</name>
<proteinExistence type="predicted"/>
<gene>
    <name evidence="1" type="ORF">EVEC_LOCUS4707</name>
</gene>
<dbReference type="InterPro" id="IPR008699">
    <property type="entry name" value="NDUFB8"/>
</dbReference>
<dbReference type="AlphaFoldDB" id="A0A0N4V4H0"/>
<dbReference type="STRING" id="51028.A0A0N4V4H0"/>
<dbReference type="OrthoDB" id="2014058at2759"/>
<sequence length="196" mass="23498">MSALIRIPSRAVHLSAFRHARGPLSFEGWYPRDHKPGQYPETEEERRSAALKYGMRPEDYMPIHYDDVNRHAGDYPYLGIVTFEHKDPYESWTDRHHRRNWGELVAIDAMQFRGDRITFTGLDQEDFEWKETLKMYLRIFIPIAIFCYISTRTDPSALRWRNPAMPKQYPLDYYRAWPFGDPRQYPIVNYTFEPLD</sequence>
<reference evidence="3" key="1">
    <citation type="submission" date="2016-04" db="UniProtKB">
        <authorList>
            <consortium name="WormBaseParasite"/>
        </authorList>
    </citation>
    <scope>IDENTIFICATION</scope>
</reference>
<evidence type="ECO:0000313" key="3">
    <source>
        <dbReference type="WBParaSite" id="EVEC_0000502301-mRNA-1"/>
    </source>
</evidence>
<dbReference type="PANTHER" id="PTHR12840:SF1">
    <property type="entry name" value="NADH DEHYDROGENASE [UBIQUINONE] 1 BETA SUBCOMPLEX SUBUNIT 8, MITOCHONDRIAL"/>
    <property type="match status" value="1"/>
</dbReference>
<accession>A0A0N4V4H0</accession>
<evidence type="ECO:0000313" key="1">
    <source>
        <dbReference type="EMBL" id="VDD89956.1"/>
    </source>
</evidence>
<dbReference type="Pfam" id="PF05821">
    <property type="entry name" value="NDUF_B8"/>
    <property type="match status" value="1"/>
</dbReference>
<dbReference type="PANTHER" id="PTHR12840">
    <property type="entry name" value="NADH-UBIQUINONE OXIDOREDUCTASE ASHI SUBUNIT"/>
    <property type="match status" value="1"/>
</dbReference>
<evidence type="ECO:0000313" key="2">
    <source>
        <dbReference type="Proteomes" id="UP000274131"/>
    </source>
</evidence>
<reference evidence="1 2" key="2">
    <citation type="submission" date="2018-10" db="EMBL/GenBank/DDBJ databases">
        <authorList>
            <consortium name="Pathogen Informatics"/>
        </authorList>
    </citation>
    <scope>NUCLEOTIDE SEQUENCE [LARGE SCALE GENOMIC DNA]</scope>
</reference>
<keyword evidence="2" id="KW-1185">Reference proteome</keyword>
<organism evidence="3">
    <name type="scientific">Enterobius vermicularis</name>
    <name type="common">Human pinworm</name>
    <dbReference type="NCBI Taxonomy" id="51028"/>
    <lineage>
        <taxon>Eukaryota</taxon>
        <taxon>Metazoa</taxon>
        <taxon>Ecdysozoa</taxon>
        <taxon>Nematoda</taxon>
        <taxon>Chromadorea</taxon>
        <taxon>Rhabditida</taxon>
        <taxon>Spirurina</taxon>
        <taxon>Oxyuridomorpha</taxon>
        <taxon>Oxyuroidea</taxon>
        <taxon>Oxyuridae</taxon>
        <taxon>Enterobius</taxon>
    </lineage>
</organism>
<dbReference type="GO" id="GO:0005739">
    <property type="term" value="C:mitochondrion"/>
    <property type="evidence" value="ECO:0007669"/>
    <property type="project" value="InterPro"/>
</dbReference>
<protein>
    <submittedName>
        <fullName evidence="3">NADH dehydrogenase [ubiquinone] 1 beta subcomplex subunit 8, mitochondrial</fullName>
    </submittedName>
</protein>
<dbReference type="EMBL" id="UXUI01007935">
    <property type="protein sequence ID" value="VDD89956.1"/>
    <property type="molecule type" value="Genomic_DNA"/>
</dbReference>
<dbReference type="Proteomes" id="UP000274131">
    <property type="component" value="Unassembled WGS sequence"/>
</dbReference>